<evidence type="ECO:0000256" key="8">
    <source>
        <dbReference type="ARBA" id="ARBA00022801"/>
    </source>
</evidence>
<feature type="transmembrane region" description="Helical" evidence="16">
    <location>
        <begin position="88"/>
        <end position="115"/>
    </location>
</feature>
<sequence>MARRGRQGDRIEPSFGTARGGMDLRASPEDRPWQRYAEAATAPKQPKPARSRRRDEDEEEAPRPSRRRTGGGDRNRDDKPRRARRRGLFGTLVIWGATLSIWGLIAVAGIVAWYAAHLPPTHTLEVPPRPPNIAILAADGTELANRGDMGGAAIQLKSLPKHVSQALIAIEDRRFYSHFGIDVIGFGRAIVTNLTNRGVSQGGSTLTQQLAKNLFLNPDRTLGRKVQEALLALWLEHNYSKDQILELYLNRVYFGAGAYGIEAAARRYYDKPATALTVQEAAVIAGLVKAPSRLAPTRNPEAAQARAQLVLAAMADQGYITEEQARLARSNPAHASRTIPGGSINYVADWVMDLIDDYVGKVETDLMVETTVLGPVQQTAEAALVDALTRGGQRFNVSQGAVVVLDRDGAVRALVGGRDYAQSQFNRAVAARRQPGSAFKPFVYLAALENGLTPDSVRSDSPVSIAGWRPENYTRDYRGEVNLTTALASSLNTVAVRLGQEVGPRAVVRTAQRLGIGSALAPNLSIALGTSEVNVLELVGAYAPFANGGVGVVPHVITKIRTTSGRVLFERRPMTLGQVVEPRHVAMMNAMMNQTTVSGTARTVRLPGWIVAGKTGTSQDFRDAWFVGYTGRFIAGVWLGNDDGTPTRRLTGGGLPVDVWNRTMAEAHKGQSIVDLPGNWRSYDAPGRILPGETLDQPMTMSRVEPAGRRPQRPAGEAEDRSAVLRPEPGNGLLDRLFR</sequence>
<feature type="region of interest" description="Disordered" evidence="15">
    <location>
        <begin position="1"/>
        <end position="82"/>
    </location>
</feature>
<comment type="catalytic activity">
    <reaction evidence="14">
        <text>[GlcNAc-(1-&gt;4)-Mur2Ac(oyl-L-Ala-gamma-D-Glu-L-Lys-D-Ala-D-Ala)](n)-di-trans,octa-cis-undecaprenyl diphosphate + beta-D-GlcNAc-(1-&gt;4)-Mur2Ac(oyl-L-Ala-gamma-D-Glu-L-Lys-D-Ala-D-Ala)-di-trans,octa-cis-undecaprenyl diphosphate = [GlcNAc-(1-&gt;4)-Mur2Ac(oyl-L-Ala-gamma-D-Glu-L-Lys-D-Ala-D-Ala)](n+1)-di-trans,octa-cis-undecaprenyl diphosphate + di-trans,octa-cis-undecaprenyl diphosphate + H(+)</text>
        <dbReference type="Rhea" id="RHEA:23708"/>
        <dbReference type="Rhea" id="RHEA-COMP:9602"/>
        <dbReference type="Rhea" id="RHEA-COMP:9603"/>
        <dbReference type="ChEBI" id="CHEBI:15378"/>
        <dbReference type="ChEBI" id="CHEBI:58405"/>
        <dbReference type="ChEBI" id="CHEBI:60033"/>
        <dbReference type="ChEBI" id="CHEBI:78435"/>
        <dbReference type="EC" id="2.4.99.28"/>
    </reaction>
</comment>
<accession>A0A2T4Z027</accession>
<protein>
    <submittedName>
        <fullName evidence="19">Penicillin-binding protein 1A</fullName>
    </submittedName>
</protein>
<keyword evidence="11" id="KW-0511">Multifunctional enzyme</keyword>
<evidence type="ECO:0000256" key="2">
    <source>
        <dbReference type="ARBA" id="ARBA00007090"/>
    </source>
</evidence>
<feature type="compositionally biased region" description="Basic and acidic residues" evidence="15">
    <location>
        <begin position="70"/>
        <end position="80"/>
    </location>
</feature>
<evidence type="ECO:0000256" key="9">
    <source>
        <dbReference type="ARBA" id="ARBA00022960"/>
    </source>
</evidence>
<evidence type="ECO:0000256" key="5">
    <source>
        <dbReference type="ARBA" id="ARBA00022670"/>
    </source>
</evidence>
<keyword evidence="20" id="KW-1185">Reference proteome</keyword>
<evidence type="ECO:0000313" key="19">
    <source>
        <dbReference type="EMBL" id="PTM52840.1"/>
    </source>
</evidence>
<dbReference type="Pfam" id="PF00905">
    <property type="entry name" value="Transpeptidase"/>
    <property type="match status" value="1"/>
</dbReference>
<comment type="catalytic activity">
    <reaction evidence="13">
        <text>Preferential cleavage: (Ac)2-L-Lys-D-Ala-|-D-Ala. Also transpeptidation of peptidyl-alanyl moieties that are N-acyl substituents of D-alanine.</text>
        <dbReference type="EC" id="3.4.16.4"/>
    </reaction>
</comment>
<dbReference type="GO" id="GO:0009252">
    <property type="term" value="P:peptidoglycan biosynthetic process"/>
    <property type="evidence" value="ECO:0007669"/>
    <property type="project" value="UniProtKB-UniPathway"/>
</dbReference>
<dbReference type="InterPro" id="IPR012338">
    <property type="entry name" value="Beta-lactam/transpept-like"/>
</dbReference>
<comment type="similarity">
    <text evidence="2">In the C-terminal section; belongs to the transpeptidase family.</text>
</comment>
<dbReference type="GO" id="GO:0008658">
    <property type="term" value="F:penicillin binding"/>
    <property type="evidence" value="ECO:0007669"/>
    <property type="project" value="InterPro"/>
</dbReference>
<feature type="domain" description="Penicillin-binding protein transpeptidase" evidence="17">
    <location>
        <begin position="401"/>
        <end position="630"/>
    </location>
</feature>
<dbReference type="GO" id="GO:0006508">
    <property type="term" value="P:proteolysis"/>
    <property type="evidence" value="ECO:0007669"/>
    <property type="project" value="UniProtKB-KW"/>
</dbReference>
<comment type="pathway">
    <text evidence="1">Cell wall biogenesis; peptidoglycan biosynthesis.</text>
</comment>
<evidence type="ECO:0000256" key="14">
    <source>
        <dbReference type="ARBA" id="ARBA00049902"/>
    </source>
</evidence>
<keyword evidence="10" id="KW-0573">Peptidoglycan synthesis</keyword>
<feature type="compositionally biased region" description="Basic and acidic residues" evidence="15">
    <location>
        <begin position="1"/>
        <end position="12"/>
    </location>
</feature>
<evidence type="ECO:0000259" key="17">
    <source>
        <dbReference type="Pfam" id="PF00905"/>
    </source>
</evidence>
<keyword evidence="8" id="KW-0378">Hydrolase</keyword>
<dbReference type="Gene3D" id="1.10.3810.10">
    <property type="entry name" value="Biosynthetic peptidoglycan transglycosylase-like"/>
    <property type="match status" value="1"/>
</dbReference>
<dbReference type="SUPFAM" id="SSF56601">
    <property type="entry name" value="beta-lactamase/transpeptidase-like"/>
    <property type="match status" value="1"/>
</dbReference>
<dbReference type="GO" id="GO:0030288">
    <property type="term" value="C:outer membrane-bounded periplasmic space"/>
    <property type="evidence" value="ECO:0007669"/>
    <property type="project" value="TreeGrafter"/>
</dbReference>
<keyword evidence="9" id="KW-0133">Cell shape</keyword>
<dbReference type="GO" id="GO:0008955">
    <property type="term" value="F:peptidoglycan glycosyltransferase activity"/>
    <property type="evidence" value="ECO:0007669"/>
    <property type="project" value="UniProtKB-EC"/>
</dbReference>
<dbReference type="EMBL" id="PZZL01000007">
    <property type="protein sequence ID" value="PTM52840.1"/>
    <property type="molecule type" value="Genomic_DNA"/>
</dbReference>
<evidence type="ECO:0000256" key="10">
    <source>
        <dbReference type="ARBA" id="ARBA00022984"/>
    </source>
</evidence>
<dbReference type="AlphaFoldDB" id="A0A2T4Z027"/>
<organism evidence="19 20">
    <name type="scientific">Phreatobacter oligotrophus</name>
    <dbReference type="NCBI Taxonomy" id="1122261"/>
    <lineage>
        <taxon>Bacteria</taxon>
        <taxon>Pseudomonadati</taxon>
        <taxon>Pseudomonadota</taxon>
        <taxon>Alphaproteobacteria</taxon>
        <taxon>Hyphomicrobiales</taxon>
        <taxon>Phreatobacteraceae</taxon>
        <taxon>Phreatobacter</taxon>
    </lineage>
</organism>
<dbReference type="PANTHER" id="PTHR32282">
    <property type="entry name" value="BINDING PROTEIN TRANSPEPTIDASE, PUTATIVE-RELATED"/>
    <property type="match status" value="1"/>
</dbReference>
<name>A0A2T4Z027_9HYPH</name>
<dbReference type="PANTHER" id="PTHR32282:SF33">
    <property type="entry name" value="PEPTIDOGLYCAN GLYCOSYLTRANSFERASE"/>
    <property type="match status" value="1"/>
</dbReference>
<keyword evidence="16" id="KW-0472">Membrane</keyword>
<dbReference type="InterPro" id="IPR023346">
    <property type="entry name" value="Lysozyme-like_dom_sf"/>
</dbReference>
<evidence type="ECO:0000256" key="11">
    <source>
        <dbReference type="ARBA" id="ARBA00023268"/>
    </source>
</evidence>
<keyword evidence="6" id="KW-0328">Glycosyltransferase</keyword>
<dbReference type="NCBIfam" id="TIGR02074">
    <property type="entry name" value="PBP_1a_fam"/>
    <property type="match status" value="1"/>
</dbReference>
<dbReference type="FunFam" id="1.10.3810.10:FF:000001">
    <property type="entry name" value="Penicillin-binding protein 1A"/>
    <property type="match status" value="1"/>
</dbReference>
<dbReference type="InterPro" id="IPR001460">
    <property type="entry name" value="PCN-bd_Tpept"/>
</dbReference>
<dbReference type="GO" id="GO:0008360">
    <property type="term" value="P:regulation of cell shape"/>
    <property type="evidence" value="ECO:0007669"/>
    <property type="project" value="UniProtKB-KW"/>
</dbReference>
<dbReference type="InterPro" id="IPR050396">
    <property type="entry name" value="Glycosyltr_51/Transpeptidase"/>
</dbReference>
<dbReference type="InterPro" id="IPR001264">
    <property type="entry name" value="Glyco_trans_51"/>
</dbReference>
<gene>
    <name evidence="19" type="ORF">C8P69_107118</name>
</gene>
<keyword evidence="4" id="KW-0121">Carboxypeptidase</keyword>
<feature type="domain" description="Glycosyl transferase family 51" evidence="18">
    <location>
        <begin position="152"/>
        <end position="314"/>
    </location>
</feature>
<keyword evidence="7" id="KW-0808">Transferase</keyword>
<evidence type="ECO:0000256" key="4">
    <source>
        <dbReference type="ARBA" id="ARBA00022645"/>
    </source>
</evidence>
<evidence type="ECO:0000256" key="1">
    <source>
        <dbReference type="ARBA" id="ARBA00004752"/>
    </source>
</evidence>
<evidence type="ECO:0000256" key="7">
    <source>
        <dbReference type="ARBA" id="ARBA00022679"/>
    </source>
</evidence>
<evidence type="ECO:0000256" key="13">
    <source>
        <dbReference type="ARBA" id="ARBA00034000"/>
    </source>
</evidence>
<evidence type="ECO:0000256" key="6">
    <source>
        <dbReference type="ARBA" id="ARBA00022676"/>
    </source>
</evidence>
<proteinExistence type="inferred from homology"/>
<dbReference type="GO" id="GO:0071555">
    <property type="term" value="P:cell wall organization"/>
    <property type="evidence" value="ECO:0007669"/>
    <property type="project" value="UniProtKB-KW"/>
</dbReference>
<dbReference type="SUPFAM" id="SSF53955">
    <property type="entry name" value="Lysozyme-like"/>
    <property type="match status" value="1"/>
</dbReference>
<dbReference type="UniPathway" id="UPA00219"/>
<evidence type="ECO:0000259" key="18">
    <source>
        <dbReference type="Pfam" id="PF00912"/>
    </source>
</evidence>
<comment type="similarity">
    <text evidence="3">In the N-terminal section; belongs to the glycosyltransferase 51 family.</text>
</comment>
<keyword evidence="5" id="KW-0645">Protease</keyword>
<dbReference type="Pfam" id="PF00912">
    <property type="entry name" value="Transgly"/>
    <property type="match status" value="1"/>
</dbReference>
<dbReference type="InterPro" id="IPR036950">
    <property type="entry name" value="PBP_transglycosylase"/>
</dbReference>
<dbReference type="Gene3D" id="3.40.710.10">
    <property type="entry name" value="DD-peptidase/beta-lactamase superfamily"/>
    <property type="match status" value="1"/>
</dbReference>
<evidence type="ECO:0000256" key="12">
    <source>
        <dbReference type="ARBA" id="ARBA00023316"/>
    </source>
</evidence>
<dbReference type="GO" id="GO:0009002">
    <property type="term" value="F:serine-type D-Ala-D-Ala carboxypeptidase activity"/>
    <property type="evidence" value="ECO:0007669"/>
    <property type="project" value="UniProtKB-EC"/>
</dbReference>
<evidence type="ECO:0000256" key="15">
    <source>
        <dbReference type="SAM" id="MobiDB-lite"/>
    </source>
</evidence>
<dbReference type="Proteomes" id="UP000241808">
    <property type="component" value="Unassembled WGS sequence"/>
</dbReference>
<reference evidence="19 20" key="1">
    <citation type="submission" date="2018-04" db="EMBL/GenBank/DDBJ databases">
        <title>Genomic Encyclopedia of Archaeal and Bacterial Type Strains, Phase II (KMG-II): from individual species to whole genera.</title>
        <authorList>
            <person name="Goeker M."/>
        </authorList>
    </citation>
    <scope>NUCLEOTIDE SEQUENCE [LARGE SCALE GENOMIC DNA]</scope>
    <source>
        <strain evidence="19 20">DSM 25521</strain>
    </source>
</reference>
<dbReference type="OrthoDB" id="9766909at2"/>
<comment type="caution">
    <text evidence="19">The sequence shown here is derived from an EMBL/GenBank/DDBJ whole genome shotgun (WGS) entry which is preliminary data.</text>
</comment>
<dbReference type="RefSeq" id="WP_108178487.1">
    <property type="nucleotide sequence ID" value="NZ_PZZL01000007.1"/>
</dbReference>
<feature type="region of interest" description="Disordered" evidence="15">
    <location>
        <begin position="689"/>
        <end position="739"/>
    </location>
</feature>
<keyword evidence="16" id="KW-1133">Transmembrane helix</keyword>
<evidence type="ECO:0000256" key="3">
    <source>
        <dbReference type="ARBA" id="ARBA00007739"/>
    </source>
</evidence>
<evidence type="ECO:0000256" key="16">
    <source>
        <dbReference type="SAM" id="Phobius"/>
    </source>
</evidence>
<keyword evidence="16" id="KW-0812">Transmembrane</keyword>
<keyword evidence="12" id="KW-0961">Cell wall biogenesis/degradation</keyword>
<evidence type="ECO:0000313" key="20">
    <source>
        <dbReference type="Proteomes" id="UP000241808"/>
    </source>
</evidence>